<protein>
    <submittedName>
        <fullName evidence="1">Uncharacterized protein</fullName>
    </submittedName>
</protein>
<dbReference type="EMBL" id="BKCJ010004918">
    <property type="protein sequence ID" value="GEU63839.1"/>
    <property type="molecule type" value="Genomic_DNA"/>
</dbReference>
<comment type="caution">
    <text evidence="1">The sequence shown here is derived from an EMBL/GenBank/DDBJ whole genome shotgun (WGS) entry which is preliminary data.</text>
</comment>
<accession>A0A6L2LRR9</accession>
<name>A0A6L2LRR9_TANCI</name>
<sequence>MKDYDLAFSNTKRQLHVPDPHLDALFIKLQIMSVYRETNQKRMGKQAAAADHFRIPVFAPQYEDETDTNPKAKAMFEAMRKEGIKEGYKGAFYTWLEVLAKDLATLRMPFSASLLQEFKTEEGCQMIKVKDKNAATYRTLYIEAEEAEICIRLNMECLDQGWKCSLKVLYVSYYLLPLYVFVEFKTKEGCEMVKIRDKNVVAYRTLGANEA</sequence>
<organism evidence="1">
    <name type="scientific">Tanacetum cinerariifolium</name>
    <name type="common">Dalmatian daisy</name>
    <name type="synonym">Chrysanthemum cinerariifolium</name>
    <dbReference type="NCBI Taxonomy" id="118510"/>
    <lineage>
        <taxon>Eukaryota</taxon>
        <taxon>Viridiplantae</taxon>
        <taxon>Streptophyta</taxon>
        <taxon>Embryophyta</taxon>
        <taxon>Tracheophyta</taxon>
        <taxon>Spermatophyta</taxon>
        <taxon>Magnoliopsida</taxon>
        <taxon>eudicotyledons</taxon>
        <taxon>Gunneridae</taxon>
        <taxon>Pentapetalae</taxon>
        <taxon>asterids</taxon>
        <taxon>campanulids</taxon>
        <taxon>Asterales</taxon>
        <taxon>Asteraceae</taxon>
        <taxon>Asteroideae</taxon>
        <taxon>Anthemideae</taxon>
        <taxon>Anthemidinae</taxon>
        <taxon>Tanacetum</taxon>
    </lineage>
</organism>
<gene>
    <name evidence="1" type="ORF">Tci_035817</name>
</gene>
<dbReference type="AlphaFoldDB" id="A0A6L2LRR9"/>
<proteinExistence type="predicted"/>
<reference evidence="1" key="1">
    <citation type="journal article" date="2019" name="Sci. Rep.">
        <title>Draft genome of Tanacetum cinerariifolium, the natural source of mosquito coil.</title>
        <authorList>
            <person name="Yamashiro T."/>
            <person name="Shiraishi A."/>
            <person name="Satake H."/>
            <person name="Nakayama K."/>
        </authorList>
    </citation>
    <scope>NUCLEOTIDE SEQUENCE</scope>
</reference>
<evidence type="ECO:0000313" key="1">
    <source>
        <dbReference type="EMBL" id="GEU63839.1"/>
    </source>
</evidence>